<dbReference type="Pfam" id="PF03721">
    <property type="entry name" value="UDPG_MGDP_dh_N"/>
    <property type="match status" value="1"/>
</dbReference>
<gene>
    <name evidence="14" type="ORF">CECT5772_06338</name>
</gene>
<comment type="catalytic activity">
    <reaction evidence="8 9">
        <text>UDP-alpha-D-glucose + 2 NAD(+) + H2O = UDP-alpha-D-glucuronate + 2 NADH + 3 H(+)</text>
        <dbReference type="Rhea" id="RHEA:23596"/>
        <dbReference type="ChEBI" id="CHEBI:15377"/>
        <dbReference type="ChEBI" id="CHEBI:15378"/>
        <dbReference type="ChEBI" id="CHEBI:57540"/>
        <dbReference type="ChEBI" id="CHEBI:57945"/>
        <dbReference type="ChEBI" id="CHEBI:58052"/>
        <dbReference type="ChEBI" id="CHEBI:58885"/>
        <dbReference type="EC" id="1.1.1.22"/>
    </reaction>
</comment>
<feature type="binding site" evidence="12">
    <location>
        <position position="34"/>
    </location>
    <ligand>
        <name>NAD(+)</name>
        <dbReference type="ChEBI" id="CHEBI:57540"/>
    </ligand>
</feature>
<dbReference type="InterPro" id="IPR014027">
    <property type="entry name" value="UDP-Glc/GDP-Man_DH_C"/>
</dbReference>
<dbReference type="PRINTS" id="PR00077">
    <property type="entry name" value="GPDHDRGNASE"/>
</dbReference>
<dbReference type="SUPFAM" id="SSF48179">
    <property type="entry name" value="6-phosphogluconate dehydrogenase C-terminal domain-like"/>
    <property type="match status" value="1"/>
</dbReference>
<dbReference type="Gene3D" id="3.40.50.720">
    <property type="entry name" value="NAD(P)-binding Rossmann-like Domain"/>
    <property type="match status" value="2"/>
</dbReference>
<reference evidence="14 15" key="1">
    <citation type="journal article" date="2014" name="Int. J. Syst. Evol. Microbiol.">
        <title>Phylogenomics and the dynamic genome evolution of the genus Streptococcus.</title>
        <authorList>
            <consortium name="The Broad Institute Genome Sequencing Platform"/>
            <person name="Richards V.P."/>
            <person name="Palmer S.R."/>
            <person name="Pavinski Bitar P.D."/>
            <person name="Qin X."/>
            <person name="Weinstock G.M."/>
            <person name="Highlander S.K."/>
            <person name="Town C.D."/>
            <person name="Burne R.A."/>
            <person name="Stanhope M.J."/>
        </authorList>
    </citation>
    <scope>NUCLEOTIDE SEQUENCE [LARGE SCALE GENOMIC DNA]</scope>
    <source>
        <strain evidence="14 15">CECT 5772</strain>
    </source>
</reference>
<keyword evidence="5" id="KW-0972">Capsule biogenesis/degradation</keyword>
<dbReference type="InterPro" id="IPR008927">
    <property type="entry name" value="6-PGluconate_DH-like_C_sf"/>
</dbReference>
<feature type="domain" description="UDP-glucose/GDP-mannose dehydrogenase C-terminal" evidence="13">
    <location>
        <begin position="315"/>
        <end position="400"/>
    </location>
</feature>
<accession>A0A922NU21</accession>
<dbReference type="InterPro" id="IPR006168">
    <property type="entry name" value="G3P_DH_NAD-dep"/>
</dbReference>
<dbReference type="GO" id="GO:0003979">
    <property type="term" value="F:UDP-glucose 6-dehydrogenase activity"/>
    <property type="evidence" value="ECO:0007669"/>
    <property type="project" value="UniProtKB-EC"/>
</dbReference>
<dbReference type="SUPFAM" id="SSF52413">
    <property type="entry name" value="UDP-glucose/GDP-mannose dehydrogenase C-terminal domain"/>
    <property type="match status" value="1"/>
</dbReference>
<dbReference type="InterPro" id="IPR017476">
    <property type="entry name" value="UDP-Glc/GDP-Man"/>
</dbReference>
<feature type="binding site" evidence="12">
    <location>
        <position position="29"/>
    </location>
    <ligand>
        <name>NAD(+)</name>
        <dbReference type="ChEBI" id="CHEBI:57540"/>
    </ligand>
</feature>
<proteinExistence type="inferred from homology"/>
<dbReference type="Gene3D" id="1.10.1040.10">
    <property type="entry name" value="N-(1-d-carboxylethyl)-l-norvaline Dehydrogenase, domain 2"/>
    <property type="match status" value="1"/>
</dbReference>
<dbReference type="EMBL" id="AWEX01000060">
    <property type="protein sequence ID" value="KED04190.1"/>
    <property type="molecule type" value="Genomic_DNA"/>
</dbReference>
<evidence type="ECO:0000313" key="14">
    <source>
        <dbReference type="EMBL" id="KED04190.1"/>
    </source>
</evidence>
<dbReference type="EC" id="1.1.1.22" evidence="3 9"/>
<dbReference type="NCBIfam" id="TIGR03026">
    <property type="entry name" value="NDP-sugDHase"/>
    <property type="match status" value="1"/>
</dbReference>
<dbReference type="SMART" id="SM00984">
    <property type="entry name" value="UDPG_MGDP_dh_C"/>
    <property type="match status" value="1"/>
</dbReference>
<dbReference type="InterPro" id="IPR036291">
    <property type="entry name" value="NAD(P)-bd_dom_sf"/>
</dbReference>
<comment type="pathway">
    <text evidence="1">Nucleotide-sugar biosynthesis; UDP-alpha-D-glucuronate biosynthesis; UDP-alpha-D-glucuronate from UDP-alpha-D-glucose: step 1/1.</text>
</comment>
<keyword evidence="7 9" id="KW-0520">NAD</keyword>
<evidence type="ECO:0000256" key="4">
    <source>
        <dbReference type="ARBA" id="ARBA00015132"/>
    </source>
</evidence>
<evidence type="ECO:0000256" key="2">
    <source>
        <dbReference type="ARBA" id="ARBA00006601"/>
    </source>
</evidence>
<feature type="binding site" evidence="12">
    <location>
        <position position="329"/>
    </location>
    <ligand>
        <name>NAD(+)</name>
        <dbReference type="ChEBI" id="CHEBI:57540"/>
    </ligand>
</feature>
<feature type="binding site" evidence="12">
    <location>
        <position position="263"/>
    </location>
    <ligand>
        <name>NAD(+)</name>
        <dbReference type="ChEBI" id="CHEBI:57540"/>
    </ligand>
</feature>
<organism evidence="14 15">
    <name type="scientific">Streptococcus equi subsp. ruminatorum CECT 5772</name>
    <dbReference type="NCBI Taxonomy" id="1051981"/>
    <lineage>
        <taxon>Bacteria</taxon>
        <taxon>Bacillati</taxon>
        <taxon>Bacillota</taxon>
        <taxon>Bacilli</taxon>
        <taxon>Lactobacillales</taxon>
        <taxon>Streptococcaceae</taxon>
        <taxon>Streptococcus</taxon>
    </lineage>
</organism>
<sequence length="401" mass="45057">MKISVAGSGYVGLSLSILLAQHNDVTVVDIIDEKVRLINQGISPIKDADIEEYLKNAPLNLTATLDGASAYSNADLIIIATPTNYDSERNYFDTRHVEEVIEQVLDLNASATIIIKSTIPLGFIKHVREKYQTDRIIFSPEFLRESKALYDNLYPSRIIVSYEKDDSPRVIQAAKAFAGLLKEGAKSKDTPVLFMGSQEAEAVKLFANTFLAMRVSYFNELDTYSESKGLDAQRVIEGVCHDQRIGNHYNNPSFGYGGYCLPKDSKQLLANYRGIPQSLMSAIVESNKIRKSYLAEQILHMASNQKQPGLPLTIGFYRLIMKSNSDNFRESAIKDIIDIINDYGVNIVIYEPMLGEDIGYRVVKDLEQFKNESTIIVSNRFEDDLGDVIDKVYTRDVFGRD</sequence>
<dbReference type="InterPro" id="IPR028357">
    <property type="entry name" value="UDPglc_DH_bac"/>
</dbReference>
<dbReference type="PANTHER" id="PTHR43750">
    <property type="entry name" value="UDP-GLUCOSE 6-DEHYDROGENASE TUAD"/>
    <property type="match status" value="1"/>
</dbReference>
<evidence type="ECO:0000259" key="13">
    <source>
        <dbReference type="SMART" id="SM00984"/>
    </source>
</evidence>
<evidence type="ECO:0000256" key="1">
    <source>
        <dbReference type="ARBA" id="ARBA00004701"/>
    </source>
</evidence>
<evidence type="ECO:0000313" key="15">
    <source>
        <dbReference type="Proteomes" id="UP000028704"/>
    </source>
</evidence>
<dbReference type="RefSeq" id="WP_037580514.1">
    <property type="nucleotide sequence ID" value="NZ_AWEX01000060.1"/>
</dbReference>
<comment type="similarity">
    <text evidence="2 9">Belongs to the UDP-glucose/GDP-mannose dehydrogenase family.</text>
</comment>
<dbReference type="InterPro" id="IPR014026">
    <property type="entry name" value="UDP-Glc/GDP-Man_DH_dimer"/>
</dbReference>
<dbReference type="PIRSF" id="PIRSF500134">
    <property type="entry name" value="UDPglc_DH_bac"/>
    <property type="match status" value="1"/>
</dbReference>
<feature type="binding site" evidence="11">
    <location>
        <position position="257"/>
    </location>
    <ligand>
        <name>substrate</name>
    </ligand>
</feature>
<evidence type="ECO:0000256" key="11">
    <source>
        <dbReference type="PIRSR" id="PIRSR500134-2"/>
    </source>
</evidence>
<feature type="binding site" evidence="11">
    <location>
        <begin position="142"/>
        <end position="145"/>
    </location>
    <ligand>
        <name>substrate</name>
    </ligand>
</feature>
<dbReference type="GO" id="GO:0051287">
    <property type="term" value="F:NAD binding"/>
    <property type="evidence" value="ECO:0007669"/>
    <property type="project" value="InterPro"/>
</dbReference>
<evidence type="ECO:0000256" key="9">
    <source>
        <dbReference type="PIRNR" id="PIRNR000124"/>
    </source>
</evidence>
<feature type="active site" description="Nucleophile" evidence="10">
    <location>
        <position position="260"/>
    </location>
</feature>
<name>A0A922NU21_9STRE</name>
<dbReference type="InterPro" id="IPR001732">
    <property type="entry name" value="UDP-Glc/GDP-Man_DH_N"/>
</dbReference>
<feature type="binding site" evidence="11">
    <location>
        <position position="204"/>
    </location>
    <ligand>
        <name>substrate</name>
    </ligand>
</feature>
<dbReference type="AlphaFoldDB" id="A0A922NU21"/>
<feature type="binding site" evidence="12">
    <location>
        <position position="118"/>
    </location>
    <ligand>
        <name>NAD(+)</name>
        <dbReference type="ChEBI" id="CHEBI:57540"/>
    </ligand>
</feature>
<evidence type="ECO:0000256" key="7">
    <source>
        <dbReference type="ARBA" id="ARBA00023027"/>
    </source>
</evidence>
<evidence type="ECO:0000256" key="12">
    <source>
        <dbReference type="PIRSR" id="PIRSR500134-3"/>
    </source>
</evidence>
<evidence type="ECO:0000256" key="3">
    <source>
        <dbReference type="ARBA" id="ARBA00012954"/>
    </source>
</evidence>
<dbReference type="InterPro" id="IPR036220">
    <property type="entry name" value="UDP-Glc/GDP-Man_DH_C_sf"/>
</dbReference>
<comment type="caution">
    <text evidence="14">The sequence shown here is derived from an EMBL/GenBank/DDBJ whole genome shotgun (WGS) entry which is preliminary data.</text>
</comment>
<dbReference type="InterPro" id="IPR013328">
    <property type="entry name" value="6PGD_dom2"/>
</dbReference>
<feature type="binding site" evidence="12">
    <location>
        <position position="83"/>
    </location>
    <ligand>
        <name>NAD(+)</name>
        <dbReference type="ChEBI" id="CHEBI:57540"/>
    </ligand>
</feature>
<feature type="binding site" evidence="11">
    <location>
        <position position="322"/>
    </location>
    <ligand>
        <name>substrate</name>
    </ligand>
</feature>
<feature type="binding site" evidence="11">
    <location>
        <position position="321"/>
    </location>
    <ligand>
        <name>substrate</name>
    </ligand>
</feature>
<dbReference type="SUPFAM" id="SSF51735">
    <property type="entry name" value="NAD(P)-binding Rossmann-fold domains"/>
    <property type="match status" value="1"/>
</dbReference>
<dbReference type="PANTHER" id="PTHR43750:SF2">
    <property type="entry name" value="UDP-GLUCOSE 6-DEHYDROGENASE"/>
    <property type="match status" value="1"/>
</dbReference>
<protein>
    <recommendedName>
        <fullName evidence="4 9">UDP-glucose 6-dehydrogenase</fullName>
        <ecNumber evidence="3 9">1.1.1.22</ecNumber>
    </recommendedName>
</protein>
<feature type="binding site" evidence="11">
    <location>
        <begin position="249"/>
        <end position="253"/>
    </location>
    <ligand>
        <name>substrate</name>
    </ligand>
</feature>
<dbReference type="Pfam" id="PF00984">
    <property type="entry name" value="UDPG_MGDP_dh"/>
    <property type="match status" value="1"/>
</dbReference>
<dbReference type="GO" id="GO:0000271">
    <property type="term" value="P:polysaccharide biosynthetic process"/>
    <property type="evidence" value="ECO:0007669"/>
    <property type="project" value="InterPro"/>
</dbReference>
<feature type="binding site" evidence="11">
    <location>
        <position position="401"/>
    </location>
    <ligand>
        <name>substrate</name>
    </ligand>
</feature>
<keyword evidence="6 9" id="KW-0560">Oxidoreductase</keyword>
<evidence type="ECO:0000256" key="6">
    <source>
        <dbReference type="ARBA" id="ARBA00023002"/>
    </source>
</evidence>
<evidence type="ECO:0000256" key="10">
    <source>
        <dbReference type="PIRSR" id="PIRSR500134-1"/>
    </source>
</evidence>
<dbReference type="Proteomes" id="UP000028704">
    <property type="component" value="Unassembled WGS sequence"/>
</dbReference>
<dbReference type="PIRSF" id="PIRSF000124">
    <property type="entry name" value="UDPglc_GDPman_dh"/>
    <property type="match status" value="1"/>
</dbReference>
<evidence type="ECO:0000256" key="8">
    <source>
        <dbReference type="ARBA" id="ARBA00047473"/>
    </source>
</evidence>
<dbReference type="GO" id="GO:0006072">
    <property type="term" value="P:glycerol-3-phosphate metabolic process"/>
    <property type="evidence" value="ECO:0007669"/>
    <property type="project" value="InterPro"/>
</dbReference>
<feature type="binding site" evidence="12">
    <location>
        <position position="145"/>
    </location>
    <ligand>
        <name>NAD(+)</name>
        <dbReference type="ChEBI" id="CHEBI:57540"/>
    </ligand>
</feature>
<evidence type="ECO:0000256" key="5">
    <source>
        <dbReference type="ARBA" id="ARBA00022903"/>
    </source>
</evidence>